<dbReference type="EMBL" id="JAENGZ010000242">
    <property type="protein sequence ID" value="KAG6964245.1"/>
    <property type="molecule type" value="Genomic_DNA"/>
</dbReference>
<comment type="caution">
    <text evidence="2">The sequence shown here is derived from an EMBL/GenBank/DDBJ whole genome shotgun (WGS) entry which is preliminary data.</text>
</comment>
<accession>A0A8T1UKI6</accession>
<evidence type="ECO:0000313" key="3">
    <source>
        <dbReference type="Proteomes" id="UP000688947"/>
    </source>
</evidence>
<reference evidence="2" key="1">
    <citation type="submission" date="2021-01" db="EMBL/GenBank/DDBJ databases">
        <title>Phytophthora aleatoria, a newly-described species from Pinus radiata is distinct from Phytophthora cactorum isolates based on comparative genomics.</title>
        <authorList>
            <person name="Mcdougal R."/>
            <person name="Panda P."/>
            <person name="Williams N."/>
            <person name="Studholme D.J."/>
        </authorList>
    </citation>
    <scope>NUCLEOTIDE SEQUENCE</scope>
    <source>
        <strain evidence="2">NZFS 3830</strain>
    </source>
</reference>
<feature type="non-terminal residue" evidence="2">
    <location>
        <position position="89"/>
    </location>
</feature>
<feature type="compositionally biased region" description="Basic and acidic residues" evidence="1">
    <location>
        <begin position="52"/>
        <end position="66"/>
    </location>
</feature>
<evidence type="ECO:0000313" key="2">
    <source>
        <dbReference type="EMBL" id="KAG6964245.1"/>
    </source>
</evidence>
<name>A0A8T1UKI6_9STRA</name>
<feature type="region of interest" description="Disordered" evidence="1">
    <location>
        <begin position="52"/>
        <end position="89"/>
    </location>
</feature>
<gene>
    <name evidence="2" type="ORF">JG687_00006077</name>
</gene>
<organism evidence="2 3">
    <name type="scientific">Phytophthora cactorum</name>
    <dbReference type="NCBI Taxonomy" id="29920"/>
    <lineage>
        <taxon>Eukaryota</taxon>
        <taxon>Sar</taxon>
        <taxon>Stramenopiles</taxon>
        <taxon>Oomycota</taxon>
        <taxon>Peronosporomycetes</taxon>
        <taxon>Peronosporales</taxon>
        <taxon>Peronosporaceae</taxon>
        <taxon>Phytophthora</taxon>
    </lineage>
</organism>
<sequence length="89" mass="9615">EGASWLDVRVSACRYILVSTSKGKATKILGTEYLKTDAAGGTGSKFELKAPSRREAMGHDGMEITGKKGFKHPVRDHSSRRAGASRGHR</sequence>
<dbReference type="Proteomes" id="UP000688947">
    <property type="component" value="Unassembled WGS sequence"/>
</dbReference>
<dbReference type="AlphaFoldDB" id="A0A8T1UKI6"/>
<proteinExistence type="predicted"/>
<protein>
    <submittedName>
        <fullName evidence="2">Uncharacterized protein</fullName>
    </submittedName>
</protein>
<evidence type="ECO:0000256" key="1">
    <source>
        <dbReference type="SAM" id="MobiDB-lite"/>
    </source>
</evidence>